<proteinExistence type="predicted"/>
<organism evidence="1 2">
    <name type="scientific">Flemingia macrophylla</name>
    <dbReference type="NCBI Taxonomy" id="520843"/>
    <lineage>
        <taxon>Eukaryota</taxon>
        <taxon>Viridiplantae</taxon>
        <taxon>Streptophyta</taxon>
        <taxon>Embryophyta</taxon>
        <taxon>Tracheophyta</taxon>
        <taxon>Spermatophyta</taxon>
        <taxon>Magnoliopsida</taxon>
        <taxon>eudicotyledons</taxon>
        <taxon>Gunneridae</taxon>
        <taxon>Pentapetalae</taxon>
        <taxon>rosids</taxon>
        <taxon>fabids</taxon>
        <taxon>Fabales</taxon>
        <taxon>Fabaceae</taxon>
        <taxon>Papilionoideae</taxon>
        <taxon>50 kb inversion clade</taxon>
        <taxon>NPAAA clade</taxon>
        <taxon>indigoferoid/millettioid clade</taxon>
        <taxon>Phaseoleae</taxon>
        <taxon>Flemingia</taxon>
    </lineage>
</organism>
<protein>
    <submittedName>
        <fullName evidence="1">Uncharacterized protein</fullName>
    </submittedName>
</protein>
<keyword evidence="2" id="KW-1185">Reference proteome</keyword>
<dbReference type="AlphaFoldDB" id="A0ABD1NHJ7"/>
<evidence type="ECO:0000313" key="2">
    <source>
        <dbReference type="Proteomes" id="UP001603857"/>
    </source>
</evidence>
<dbReference type="Proteomes" id="UP001603857">
    <property type="component" value="Unassembled WGS sequence"/>
</dbReference>
<sequence>MLKNKIHGHRTKKSSKKRLGLSTNLCSPLDNVLGLISLDFWTLNPCWTVEKNWTSKLDFGTSHDSINSRPFLGLSFDVLALLSVFI</sequence>
<evidence type="ECO:0000313" key="1">
    <source>
        <dbReference type="EMBL" id="KAL2347591.1"/>
    </source>
</evidence>
<comment type="caution">
    <text evidence="1">The sequence shown here is derived from an EMBL/GenBank/DDBJ whole genome shotgun (WGS) entry which is preliminary data.</text>
</comment>
<reference evidence="1 2" key="1">
    <citation type="submission" date="2024-08" db="EMBL/GenBank/DDBJ databases">
        <title>Insights into the chromosomal genome structure of Flemingia macrophylla.</title>
        <authorList>
            <person name="Ding Y."/>
            <person name="Zhao Y."/>
            <person name="Bi W."/>
            <person name="Wu M."/>
            <person name="Zhao G."/>
            <person name="Gong Y."/>
            <person name="Li W."/>
            <person name="Zhang P."/>
        </authorList>
    </citation>
    <scope>NUCLEOTIDE SEQUENCE [LARGE SCALE GENOMIC DNA]</scope>
    <source>
        <strain evidence="1">DYQJB</strain>
        <tissue evidence="1">Leaf</tissue>
    </source>
</reference>
<accession>A0ABD1NHJ7</accession>
<dbReference type="EMBL" id="JBGMDY010000001">
    <property type="protein sequence ID" value="KAL2347591.1"/>
    <property type="molecule type" value="Genomic_DNA"/>
</dbReference>
<name>A0ABD1NHJ7_9FABA</name>
<gene>
    <name evidence="1" type="ORF">Fmac_001591</name>
</gene>